<protein>
    <recommendedName>
        <fullName evidence="4">Medium-chain specific acyl-CoA dehydrogenase, mitochondrial</fullName>
    </recommendedName>
</protein>
<dbReference type="Gene3D" id="1.20.140.10">
    <property type="entry name" value="Butyryl-CoA Dehydrogenase, subunit A, domain 3"/>
    <property type="match status" value="1"/>
</dbReference>
<evidence type="ECO:0000256" key="7">
    <source>
        <dbReference type="ARBA" id="ARBA00022827"/>
    </source>
</evidence>
<keyword evidence="6 12" id="KW-0812">Transmembrane</keyword>
<dbReference type="InterPro" id="IPR006089">
    <property type="entry name" value="Acyl-CoA_DH_CS"/>
</dbReference>
<accession>A0A2S4VKM3</accession>
<feature type="compositionally biased region" description="Basic and acidic residues" evidence="11">
    <location>
        <begin position="27"/>
        <end position="36"/>
    </location>
</feature>
<dbReference type="GO" id="GO:0005739">
    <property type="term" value="C:mitochondrion"/>
    <property type="evidence" value="ECO:0007669"/>
    <property type="project" value="TreeGrafter"/>
</dbReference>
<dbReference type="InterPro" id="IPR046373">
    <property type="entry name" value="Acyl-CoA_Oxase/DH_mid-dom_sf"/>
</dbReference>
<dbReference type="PROSITE" id="PS00073">
    <property type="entry name" value="ACYL_COA_DH_2"/>
    <property type="match status" value="1"/>
</dbReference>
<evidence type="ECO:0000256" key="8">
    <source>
        <dbReference type="ARBA" id="ARBA00022989"/>
    </source>
</evidence>
<evidence type="ECO:0000259" key="13">
    <source>
        <dbReference type="Pfam" id="PF00441"/>
    </source>
</evidence>
<dbReference type="EMBL" id="PKSL01000049">
    <property type="protein sequence ID" value="POW10073.1"/>
    <property type="molecule type" value="Genomic_DNA"/>
</dbReference>
<keyword evidence="8 12" id="KW-1133">Transmembrane helix</keyword>
<dbReference type="InterPro" id="IPR006091">
    <property type="entry name" value="Acyl-CoA_Oxase/DH_mid-dom"/>
</dbReference>
<reference evidence="16" key="1">
    <citation type="submission" date="2017-12" db="EMBL/GenBank/DDBJ databases">
        <title>Gene loss provides genomic basis for host adaptation in cereal stripe rust fungi.</title>
        <authorList>
            <person name="Xia C."/>
        </authorList>
    </citation>
    <scope>NUCLEOTIDE SEQUENCE [LARGE SCALE GENOMIC DNA]</scope>
    <source>
        <strain evidence="16">93-210</strain>
    </source>
</reference>
<feature type="region of interest" description="Disordered" evidence="11">
    <location>
        <begin position="475"/>
        <end position="501"/>
    </location>
</feature>
<dbReference type="InterPro" id="IPR050741">
    <property type="entry name" value="Acyl-CoA_dehydrogenase"/>
</dbReference>
<dbReference type="InterPro" id="IPR059112">
    <property type="entry name" value="CysZ/EI24"/>
</dbReference>
<keyword evidence="7" id="KW-0274">FAD</keyword>
<dbReference type="AlphaFoldDB" id="A0A2S4VKM3"/>
<dbReference type="InterPro" id="IPR009075">
    <property type="entry name" value="AcylCo_DH/oxidase_C"/>
</dbReference>
<dbReference type="SUPFAM" id="SSF56645">
    <property type="entry name" value="Acyl-CoA dehydrogenase NM domain-like"/>
    <property type="match status" value="1"/>
</dbReference>
<evidence type="ECO:0000256" key="11">
    <source>
        <dbReference type="SAM" id="MobiDB-lite"/>
    </source>
</evidence>
<evidence type="ECO:0000256" key="12">
    <source>
        <dbReference type="SAM" id="Phobius"/>
    </source>
</evidence>
<evidence type="ECO:0000259" key="15">
    <source>
        <dbReference type="Pfam" id="PF02771"/>
    </source>
</evidence>
<gene>
    <name evidence="16" type="ORF">PSTT_06336</name>
</gene>
<evidence type="ECO:0000256" key="9">
    <source>
        <dbReference type="ARBA" id="ARBA00023002"/>
    </source>
</evidence>
<dbReference type="GO" id="GO:0050660">
    <property type="term" value="F:flavin adenine dinucleotide binding"/>
    <property type="evidence" value="ECO:0007669"/>
    <property type="project" value="InterPro"/>
</dbReference>
<dbReference type="Pfam" id="PF02770">
    <property type="entry name" value="Acyl-CoA_dh_M"/>
    <property type="match status" value="1"/>
</dbReference>
<evidence type="ECO:0000256" key="1">
    <source>
        <dbReference type="ARBA" id="ARBA00001974"/>
    </source>
</evidence>
<dbReference type="InterPro" id="IPR036250">
    <property type="entry name" value="AcylCo_DH-like_C"/>
</dbReference>
<evidence type="ECO:0000256" key="4">
    <source>
        <dbReference type="ARBA" id="ARBA00019125"/>
    </source>
</evidence>
<dbReference type="VEuPathDB" id="FungiDB:PSTT_06336"/>
<dbReference type="InterPro" id="IPR013786">
    <property type="entry name" value="AcylCoA_DH/ox_N"/>
</dbReference>
<comment type="subcellular location">
    <subcellularLocation>
        <location evidence="2">Membrane</location>
        <topology evidence="2">Multi-pass membrane protein</topology>
    </subcellularLocation>
</comment>
<dbReference type="FunFam" id="1.20.140.10:FF:000011">
    <property type="entry name" value="Medium-chain specific acyl-CoA dehydrogenase, mitochondrial"/>
    <property type="match status" value="1"/>
</dbReference>
<comment type="similarity">
    <text evidence="3">Belongs to the acyl-CoA dehydrogenase family.</text>
</comment>
<feature type="domain" description="Acyl-CoA oxidase/dehydrogenase middle" evidence="14">
    <location>
        <begin position="193"/>
        <end position="289"/>
    </location>
</feature>
<keyword evidence="9" id="KW-0560">Oxidoreductase</keyword>
<keyword evidence="10 12" id="KW-0472">Membrane</keyword>
<evidence type="ECO:0000256" key="3">
    <source>
        <dbReference type="ARBA" id="ARBA00009347"/>
    </source>
</evidence>
<dbReference type="Gene3D" id="2.40.110.10">
    <property type="entry name" value="Butyryl-CoA Dehydrogenase, subunit A, domain 2"/>
    <property type="match status" value="1"/>
</dbReference>
<feature type="compositionally biased region" description="Basic and acidic residues" evidence="11">
    <location>
        <begin position="486"/>
        <end position="495"/>
    </location>
</feature>
<dbReference type="Pfam" id="PF00441">
    <property type="entry name" value="Acyl-CoA_dh_1"/>
    <property type="match status" value="1"/>
</dbReference>
<dbReference type="VEuPathDB" id="FungiDB:PSHT_05343"/>
<proteinExistence type="inferred from homology"/>
<dbReference type="SUPFAM" id="SSF47203">
    <property type="entry name" value="Acyl-CoA dehydrogenase C-terminal domain-like"/>
    <property type="match status" value="1"/>
</dbReference>
<dbReference type="GO" id="GO:0070991">
    <property type="term" value="F:medium-chain fatty acyl-CoA dehydrogenase activity"/>
    <property type="evidence" value="ECO:0007669"/>
    <property type="project" value="TreeGrafter"/>
</dbReference>
<organism evidence="16 17">
    <name type="scientific">Puccinia striiformis</name>
    <dbReference type="NCBI Taxonomy" id="27350"/>
    <lineage>
        <taxon>Eukaryota</taxon>
        <taxon>Fungi</taxon>
        <taxon>Dikarya</taxon>
        <taxon>Basidiomycota</taxon>
        <taxon>Pucciniomycotina</taxon>
        <taxon>Pucciniomycetes</taxon>
        <taxon>Pucciniales</taxon>
        <taxon>Pucciniaceae</taxon>
        <taxon>Puccinia</taxon>
    </lineage>
</organism>
<dbReference type="PANTHER" id="PTHR48083">
    <property type="entry name" value="MEDIUM-CHAIN SPECIFIC ACYL-COA DEHYDROGENASE, MITOCHONDRIAL-RELATED"/>
    <property type="match status" value="1"/>
</dbReference>
<feature type="region of interest" description="Disordered" evidence="11">
    <location>
        <begin position="15"/>
        <end position="51"/>
    </location>
</feature>
<dbReference type="InterPro" id="IPR037069">
    <property type="entry name" value="AcylCoA_DH/ox_N_sf"/>
</dbReference>
<evidence type="ECO:0000259" key="14">
    <source>
        <dbReference type="Pfam" id="PF02770"/>
    </source>
</evidence>
<feature type="compositionally biased region" description="Low complexity" evidence="11">
    <location>
        <begin position="38"/>
        <end position="50"/>
    </location>
</feature>
<evidence type="ECO:0000256" key="6">
    <source>
        <dbReference type="ARBA" id="ARBA00022692"/>
    </source>
</evidence>
<dbReference type="Pfam" id="PF02771">
    <property type="entry name" value="Acyl-CoA_dh_N"/>
    <property type="match status" value="1"/>
</dbReference>
<name>A0A2S4VKM3_9BASI</name>
<comment type="caution">
    <text evidence="16">The sequence shown here is derived from an EMBL/GenBank/DDBJ whole genome shotgun (WGS) entry which is preliminary data.</text>
</comment>
<evidence type="ECO:0000313" key="17">
    <source>
        <dbReference type="Proteomes" id="UP000239156"/>
    </source>
</evidence>
<evidence type="ECO:0000256" key="2">
    <source>
        <dbReference type="ARBA" id="ARBA00004141"/>
    </source>
</evidence>
<evidence type="ECO:0000256" key="5">
    <source>
        <dbReference type="ARBA" id="ARBA00022630"/>
    </source>
</evidence>
<dbReference type="InterPro" id="IPR009100">
    <property type="entry name" value="AcylCoA_DH/oxidase_NM_dom_sf"/>
</dbReference>
<dbReference type="Gene3D" id="1.10.540.10">
    <property type="entry name" value="Acyl-CoA dehydrogenase/oxidase, N-terminal domain"/>
    <property type="match status" value="1"/>
</dbReference>
<evidence type="ECO:0000256" key="10">
    <source>
        <dbReference type="ARBA" id="ARBA00023136"/>
    </source>
</evidence>
<dbReference type="PROSITE" id="PS00072">
    <property type="entry name" value="ACYL_COA_DH_1"/>
    <property type="match status" value="1"/>
</dbReference>
<keyword evidence="17" id="KW-1185">Reference proteome</keyword>
<comment type="cofactor">
    <cofactor evidence="1">
        <name>FAD</name>
        <dbReference type="ChEBI" id="CHEBI:57692"/>
    </cofactor>
</comment>
<sequence length="809" mass="90683">FRLFSMAEAAAIEQKPTAKLNRTKSTNQEKRERYDEVSSTTNGQTSSSTTSKHDYRFHQSMFLLFISQRRSLGWACELRSKCRPTSLSRRFTVDHIIPVAAEYDRTMEYPWPVLKEAWKAGLLNTHIPAEYGGLGIGLFESSLISEEIAYGCTGIQTAFEASGLAQAPLIVAGSPELKKKYLSILIEEPLVAAYCVTEPGAGSDVAGIKTHAVKKGSDFVLNGSKMWITNGGKASWYFVLAKTDPDAPPHKSMSGFIVDANSPGIIVGKKEVNMGQRCSDTRQITFEDVVIPSTNLVGAMGEGFKVAMAAFDMTRPLVASGAVGLAQRALSEAVKYAQTRKTMGKPIIEHQSIGHMLAEMTIGVESARAMVWKSTFIKDTGHRNTYYASIAKCLASEVAVKNAGMAVQIFGGAGFNTEYPVEKLYRDSKIFTLYEGTSQIQRLIISKFLPTMYPVRASKYPRTLSARMRRHQHFDSNNQQYQNQDSHSKAAHQEPPHPGSSLARFSNGFSDALRINAIINQLNSKRKLRNSVLTLSRSATYSDSHRSESYSNIDILFNIVWLLPVTIISISLNGSITEMCLNNTPSYHGPSRLDINSWIKTGSSSPLEILKIFKDKFKSLDYIDKILILLNYFLVAKGLLFLPFLGFLLSFMFCSIGNSFYCFDPFWSKERLRFEERIDLLEKRWEYHLGFGIPITILTSIYPHHNKINLSIFTLFFPFLLILSSAHQARSIQHQSEIKIHRQITNSASRQLPLFFISRKIYSLFFHSHLSSNSGLNNHHEDRSGHVNIEDGGDLVERYKSSIKLGPQN</sequence>
<dbReference type="GO" id="GO:0051793">
    <property type="term" value="P:medium-chain fatty acid catabolic process"/>
    <property type="evidence" value="ECO:0007669"/>
    <property type="project" value="TreeGrafter"/>
</dbReference>
<feature type="non-terminal residue" evidence="16">
    <location>
        <position position="1"/>
    </location>
</feature>
<dbReference type="FunFam" id="2.40.110.10:FF:000001">
    <property type="entry name" value="Acyl-CoA dehydrogenase, mitochondrial"/>
    <property type="match status" value="1"/>
</dbReference>
<feature type="domain" description="Acyl-CoA dehydrogenase/oxidase C-terminal" evidence="13">
    <location>
        <begin position="301"/>
        <end position="448"/>
    </location>
</feature>
<evidence type="ECO:0000313" key="16">
    <source>
        <dbReference type="EMBL" id="POW10073.1"/>
    </source>
</evidence>
<dbReference type="Pfam" id="PF07264">
    <property type="entry name" value="EI24"/>
    <property type="match status" value="1"/>
</dbReference>
<feature type="transmembrane region" description="Helical" evidence="12">
    <location>
        <begin position="555"/>
        <end position="576"/>
    </location>
</feature>
<keyword evidence="5" id="KW-0285">Flavoprotein</keyword>
<dbReference type="PANTHER" id="PTHR48083:SF2">
    <property type="entry name" value="MEDIUM-CHAIN SPECIFIC ACYL-COA DEHYDROGENASE, MITOCHONDRIAL"/>
    <property type="match status" value="1"/>
</dbReference>
<feature type="domain" description="Acyl-CoA dehydrogenase/oxidase N-terminal" evidence="15">
    <location>
        <begin position="89"/>
        <end position="186"/>
    </location>
</feature>
<dbReference type="Proteomes" id="UP000239156">
    <property type="component" value="Unassembled WGS sequence"/>
</dbReference>